<name>A0A1X7JWY6_9BACT</name>
<gene>
    <name evidence="9" type="ORF">SAMN06275492_11728</name>
</gene>
<dbReference type="STRING" id="561720.SAMN06275492_11728"/>
<evidence type="ECO:0000256" key="7">
    <source>
        <dbReference type="ARBA" id="ARBA00023136"/>
    </source>
</evidence>
<keyword evidence="6 8" id="KW-1133">Transmembrane helix</keyword>
<evidence type="ECO:0000256" key="8">
    <source>
        <dbReference type="SAM" id="Phobius"/>
    </source>
</evidence>
<evidence type="ECO:0000256" key="4">
    <source>
        <dbReference type="ARBA" id="ARBA00022475"/>
    </source>
</evidence>
<evidence type="ECO:0000256" key="1">
    <source>
        <dbReference type="ARBA" id="ARBA00004651"/>
    </source>
</evidence>
<feature type="transmembrane region" description="Helical" evidence="8">
    <location>
        <begin position="170"/>
        <end position="192"/>
    </location>
</feature>
<dbReference type="OrthoDB" id="6312at2"/>
<accession>A0A1X7JWY6</accession>
<dbReference type="EMBL" id="FXBB01000017">
    <property type="protein sequence ID" value="SMG32365.1"/>
    <property type="molecule type" value="Genomic_DNA"/>
</dbReference>
<evidence type="ECO:0000256" key="2">
    <source>
        <dbReference type="ARBA" id="ARBA00010145"/>
    </source>
</evidence>
<evidence type="ECO:0000256" key="5">
    <source>
        <dbReference type="ARBA" id="ARBA00022692"/>
    </source>
</evidence>
<reference evidence="10" key="1">
    <citation type="submission" date="2017-04" db="EMBL/GenBank/DDBJ databases">
        <authorList>
            <person name="Varghese N."/>
            <person name="Submissions S."/>
        </authorList>
    </citation>
    <scope>NUCLEOTIDE SEQUENCE [LARGE SCALE GENOMIC DNA]</scope>
    <source>
        <strain evidence="10">USBA 82</strain>
    </source>
</reference>
<dbReference type="Gene3D" id="1.20.1530.20">
    <property type="match status" value="1"/>
</dbReference>
<evidence type="ECO:0000313" key="10">
    <source>
        <dbReference type="Proteomes" id="UP000193355"/>
    </source>
</evidence>
<feature type="transmembrane region" description="Helical" evidence="8">
    <location>
        <begin position="59"/>
        <end position="82"/>
    </location>
</feature>
<proteinExistence type="inferred from homology"/>
<organism evidence="9 10">
    <name type="scientific">Dethiosulfovibrio salsuginis</name>
    <dbReference type="NCBI Taxonomy" id="561720"/>
    <lineage>
        <taxon>Bacteria</taxon>
        <taxon>Thermotogati</taxon>
        <taxon>Synergistota</taxon>
        <taxon>Synergistia</taxon>
        <taxon>Synergistales</taxon>
        <taxon>Dethiosulfovibrionaceae</taxon>
        <taxon>Dethiosulfovibrio</taxon>
    </lineage>
</organism>
<feature type="transmembrane region" description="Helical" evidence="8">
    <location>
        <begin position="126"/>
        <end position="149"/>
    </location>
</feature>
<evidence type="ECO:0000256" key="6">
    <source>
        <dbReference type="ARBA" id="ARBA00022989"/>
    </source>
</evidence>
<dbReference type="AlphaFoldDB" id="A0A1X7JWY6"/>
<feature type="transmembrane region" description="Helical" evidence="8">
    <location>
        <begin position="94"/>
        <end position="114"/>
    </location>
</feature>
<keyword evidence="5 8" id="KW-0812">Transmembrane</keyword>
<dbReference type="PANTHER" id="PTHR36838">
    <property type="entry name" value="AUXIN EFFLUX CARRIER FAMILY PROTEIN"/>
    <property type="match status" value="1"/>
</dbReference>
<sequence>MISAFFIVLPLGAVMAIGWYLRYRDVVTYSGLDEMNRLLYWVAMPAILFRSTIRVDPELFSNLPFMCAVYSVFVVLPFISWGLAKSRKLPREKLAVSVLTSVRGNNVFMGLPAVTIALGEAGLESYGIYLALSLVVYQVISISMGQFAMSGELSLSSIKQVFGRLIRNPMLISCLLGVAGAFSGLGSIPHWVDQTLVILGNIGSGVALIVLGASLVVEDILSSIRQVWGDLVVRLILSPLLTLLAFQFFPVEPMLVKTSVLVAAMPAAVNNFVLSKGMGMDGEYAGKVVVTSTMCSVFTITFWLSIMGV</sequence>
<feature type="transmembrane region" description="Helical" evidence="8">
    <location>
        <begin position="285"/>
        <end position="306"/>
    </location>
</feature>
<dbReference type="RefSeq" id="WP_085544744.1">
    <property type="nucleotide sequence ID" value="NZ_FXBB01000017.1"/>
</dbReference>
<feature type="transmembrane region" description="Helical" evidence="8">
    <location>
        <begin position="6"/>
        <end position="23"/>
    </location>
</feature>
<protein>
    <recommendedName>
        <fullName evidence="11">Permease</fullName>
    </recommendedName>
</protein>
<dbReference type="GO" id="GO:0005886">
    <property type="term" value="C:plasma membrane"/>
    <property type="evidence" value="ECO:0007669"/>
    <property type="project" value="UniProtKB-SubCell"/>
</dbReference>
<keyword evidence="3" id="KW-0813">Transport</keyword>
<evidence type="ECO:0008006" key="11">
    <source>
        <dbReference type="Google" id="ProtNLM"/>
    </source>
</evidence>
<dbReference type="GO" id="GO:0055085">
    <property type="term" value="P:transmembrane transport"/>
    <property type="evidence" value="ECO:0007669"/>
    <property type="project" value="InterPro"/>
</dbReference>
<dbReference type="InterPro" id="IPR004776">
    <property type="entry name" value="Mem_transp_PIN-like"/>
</dbReference>
<feature type="transmembrane region" description="Helical" evidence="8">
    <location>
        <begin position="198"/>
        <end position="217"/>
    </location>
</feature>
<dbReference type="Proteomes" id="UP000193355">
    <property type="component" value="Unassembled WGS sequence"/>
</dbReference>
<evidence type="ECO:0000256" key="3">
    <source>
        <dbReference type="ARBA" id="ARBA00022448"/>
    </source>
</evidence>
<keyword evidence="4" id="KW-1003">Cell membrane</keyword>
<dbReference type="Pfam" id="PF03547">
    <property type="entry name" value="Mem_trans"/>
    <property type="match status" value="2"/>
</dbReference>
<comment type="subcellular location">
    <subcellularLocation>
        <location evidence="1">Cell membrane</location>
        <topology evidence="1">Multi-pass membrane protein</topology>
    </subcellularLocation>
</comment>
<feature type="transmembrane region" description="Helical" evidence="8">
    <location>
        <begin position="229"/>
        <end position="249"/>
    </location>
</feature>
<evidence type="ECO:0000313" key="9">
    <source>
        <dbReference type="EMBL" id="SMG32365.1"/>
    </source>
</evidence>
<comment type="similarity">
    <text evidence="2">Belongs to the auxin efflux carrier (TC 2.A.69) family.</text>
</comment>
<keyword evidence="10" id="KW-1185">Reference proteome</keyword>
<keyword evidence="7 8" id="KW-0472">Membrane</keyword>
<dbReference type="InterPro" id="IPR038770">
    <property type="entry name" value="Na+/solute_symporter_sf"/>
</dbReference>
<feature type="transmembrane region" description="Helical" evidence="8">
    <location>
        <begin position="255"/>
        <end position="273"/>
    </location>
</feature>